<dbReference type="AlphaFoldDB" id="A0A0H4I3D6"/>
<feature type="transmembrane region" description="Helical" evidence="5">
    <location>
        <begin position="90"/>
        <end position="108"/>
    </location>
</feature>
<dbReference type="InterPro" id="IPR000620">
    <property type="entry name" value="EamA_dom"/>
</dbReference>
<evidence type="ECO:0000256" key="1">
    <source>
        <dbReference type="ARBA" id="ARBA00004141"/>
    </source>
</evidence>
<feature type="transmembrane region" description="Helical" evidence="5">
    <location>
        <begin position="63"/>
        <end position="84"/>
    </location>
</feature>
<feature type="signal peptide" evidence="6">
    <location>
        <begin position="1"/>
        <end position="21"/>
    </location>
</feature>
<evidence type="ECO:0000256" key="4">
    <source>
        <dbReference type="ARBA" id="ARBA00023136"/>
    </source>
</evidence>
<dbReference type="EMBL" id="CP011494">
    <property type="protein sequence ID" value="AKO52298.1"/>
    <property type="molecule type" value="Genomic_DNA"/>
</dbReference>
<dbReference type="PANTHER" id="PTHR32322">
    <property type="entry name" value="INNER MEMBRANE TRANSPORTER"/>
    <property type="match status" value="1"/>
</dbReference>
<dbReference type="PATRIC" id="fig|330734.3.peg.1586"/>
<organism evidence="8 9">
    <name type="scientific">Marinobacter psychrophilus</name>
    <dbReference type="NCBI Taxonomy" id="330734"/>
    <lineage>
        <taxon>Bacteria</taxon>
        <taxon>Pseudomonadati</taxon>
        <taxon>Pseudomonadota</taxon>
        <taxon>Gammaproteobacteria</taxon>
        <taxon>Pseudomonadales</taxon>
        <taxon>Marinobacteraceae</taxon>
        <taxon>Marinobacter</taxon>
    </lineage>
</organism>
<feature type="transmembrane region" description="Helical" evidence="5">
    <location>
        <begin position="31"/>
        <end position="51"/>
    </location>
</feature>
<evidence type="ECO:0000313" key="8">
    <source>
        <dbReference type="EMBL" id="AKO52298.1"/>
    </source>
</evidence>
<dbReference type="PANTHER" id="PTHR32322:SF9">
    <property type="entry name" value="AMINO-ACID METABOLITE EFFLUX PUMP-RELATED"/>
    <property type="match status" value="1"/>
</dbReference>
<accession>A0A0H4I3D6</accession>
<feature type="transmembrane region" description="Helical" evidence="5">
    <location>
        <begin position="171"/>
        <end position="193"/>
    </location>
</feature>
<feature type="transmembrane region" description="Helical" evidence="5">
    <location>
        <begin position="255"/>
        <end position="273"/>
    </location>
</feature>
<reference evidence="8 9" key="1">
    <citation type="submission" date="2015-05" db="EMBL/GenBank/DDBJ databases">
        <title>Complete genome of Marinobacter psychrophilus strain 20041T isolated from sea-ice of the Canadian Basin.</title>
        <authorList>
            <person name="Song L."/>
            <person name="Ren L."/>
            <person name="Yu Y."/>
            <person name="Wang X."/>
        </authorList>
    </citation>
    <scope>NUCLEOTIDE SEQUENCE [LARGE SCALE GENOMIC DNA]</scope>
    <source>
        <strain evidence="8 9">20041</strain>
    </source>
</reference>
<proteinExistence type="predicted"/>
<evidence type="ECO:0000256" key="3">
    <source>
        <dbReference type="ARBA" id="ARBA00022989"/>
    </source>
</evidence>
<feature type="transmembrane region" description="Helical" evidence="5">
    <location>
        <begin position="115"/>
        <end position="135"/>
    </location>
</feature>
<sequence length="292" mass="30549">MRIIILTTLAMIAFASNSVLARMALKHTDIDAASFTAIRLISGAIVLLLVVRISNRPSSGSGSWWSAAALFAYAAGFSFAYVSLPTATGALLLFGAVQVTMIVYGFWAGERLLKLQLAGLALAFGGLLLLFLPGLSTTPPVASSLLMLGAGICWGVYSLRGRSAGNPVHTSAGNFTRAVAFAVVLSFFMLSRLSLDVAGIWYAIISGALTSGLGYVVWYMVLPMLKATNAAVIQLSVPVIAAVGGVVFLGEFITLRLVLASAAILGGIALVIVRKPSAQVTRQNIGKHFNAK</sequence>
<keyword evidence="2 5" id="KW-0812">Transmembrane</keyword>
<dbReference type="InterPro" id="IPR037185">
    <property type="entry name" value="EmrE-like"/>
</dbReference>
<keyword evidence="3 5" id="KW-1133">Transmembrane helix</keyword>
<protein>
    <submittedName>
        <fullName evidence="8">Membrane protein</fullName>
    </submittedName>
</protein>
<comment type="subcellular location">
    <subcellularLocation>
        <location evidence="1">Membrane</location>
        <topology evidence="1">Multi-pass membrane protein</topology>
    </subcellularLocation>
</comment>
<dbReference type="SUPFAM" id="SSF103481">
    <property type="entry name" value="Multidrug resistance efflux transporter EmrE"/>
    <property type="match status" value="2"/>
</dbReference>
<feature type="domain" description="EamA" evidence="7">
    <location>
        <begin position="2"/>
        <end position="131"/>
    </location>
</feature>
<dbReference type="KEGG" id="mpq:ABA45_07550"/>
<feature type="transmembrane region" description="Helical" evidence="5">
    <location>
        <begin position="230"/>
        <end position="249"/>
    </location>
</feature>
<feature type="domain" description="EamA" evidence="7">
    <location>
        <begin position="145"/>
        <end position="272"/>
    </location>
</feature>
<feature type="chain" id="PRO_5005206447" evidence="6">
    <location>
        <begin position="22"/>
        <end position="292"/>
    </location>
</feature>
<gene>
    <name evidence="8" type="ORF">ABA45_07550</name>
</gene>
<dbReference type="InterPro" id="IPR050638">
    <property type="entry name" value="AA-Vitamin_Transporters"/>
</dbReference>
<name>A0A0H4I3D6_9GAMM</name>
<keyword evidence="6" id="KW-0732">Signal</keyword>
<evidence type="ECO:0000256" key="6">
    <source>
        <dbReference type="SAM" id="SignalP"/>
    </source>
</evidence>
<evidence type="ECO:0000256" key="5">
    <source>
        <dbReference type="SAM" id="Phobius"/>
    </source>
</evidence>
<keyword evidence="4 5" id="KW-0472">Membrane</keyword>
<keyword evidence="9" id="KW-1185">Reference proteome</keyword>
<evidence type="ECO:0000259" key="7">
    <source>
        <dbReference type="Pfam" id="PF00892"/>
    </source>
</evidence>
<dbReference type="GO" id="GO:0016020">
    <property type="term" value="C:membrane"/>
    <property type="evidence" value="ECO:0007669"/>
    <property type="project" value="UniProtKB-SubCell"/>
</dbReference>
<dbReference type="Proteomes" id="UP000036406">
    <property type="component" value="Chromosome"/>
</dbReference>
<dbReference type="STRING" id="330734.ABA45_07550"/>
<feature type="transmembrane region" description="Helical" evidence="5">
    <location>
        <begin position="199"/>
        <end position="218"/>
    </location>
</feature>
<dbReference type="Pfam" id="PF00892">
    <property type="entry name" value="EamA"/>
    <property type="match status" value="2"/>
</dbReference>
<feature type="transmembrane region" description="Helical" evidence="5">
    <location>
        <begin position="141"/>
        <end position="159"/>
    </location>
</feature>
<evidence type="ECO:0000256" key="2">
    <source>
        <dbReference type="ARBA" id="ARBA00022692"/>
    </source>
</evidence>
<evidence type="ECO:0000313" key="9">
    <source>
        <dbReference type="Proteomes" id="UP000036406"/>
    </source>
</evidence>
<dbReference type="RefSeq" id="WP_048385054.1">
    <property type="nucleotide sequence ID" value="NZ_CP011494.1"/>
</dbReference>